<gene>
    <name evidence="2" type="ORF">ATL42_1352</name>
</gene>
<evidence type="ECO:0000313" key="2">
    <source>
        <dbReference type="EMBL" id="PFG33475.1"/>
    </source>
</evidence>
<dbReference type="Proteomes" id="UP000225548">
    <property type="component" value="Unassembled WGS sequence"/>
</dbReference>
<comment type="caution">
    <text evidence="2">The sequence shown here is derived from an EMBL/GenBank/DDBJ whole genome shotgun (WGS) entry which is preliminary data.</text>
</comment>
<dbReference type="InterPro" id="IPR040891">
    <property type="entry name" value="HEPN_SAV_6107"/>
</dbReference>
<dbReference type="AlphaFoldDB" id="A0A2A9E542"/>
<proteinExistence type="predicted"/>
<evidence type="ECO:0000313" key="3">
    <source>
        <dbReference type="Proteomes" id="UP000225548"/>
    </source>
</evidence>
<feature type="domain" description="SAV-6107-like HEPN" evidence="1">
    <location>
        <begin position="64"/>
        <end position="159"/>
    </location>
</feature>
<sequence>MLDQHESRQSARHTLTGFEHVFDTRSGRIDMTAAPAPLHPTSTAPLPRSVVELVRRCDGELLAAQLASDPAERFTHGHLAALRLAGAVLEAHVHRPARPARGSAWSRLVALEPSLAPWARFFESGASVRSAIDAGRTSAVDDALASRWVAAAEDFRDAVCVHLGIDPFGDLGQSLRRAS</sequence>
<evidence type="ECO:0000259" key="1">
    <source>
        <dbReference type="Pfam" id="PF18726"/>
    </source>
</evidence>
<accession>A0A2A9E542</accession>
<reference evidence="2 3" key="1">
    <citation type="submission" date="2017-10" db="EMBL/GenBank/DDBJ databases">
        <title>Sequencing the genomes of 1000 actinobacteria strains.</title>
        <authorList>
            <person name="Klenk H.-P."/>
        </authorList>
    </citation>
    <scope>NUCLEOTIDE SEQUENCE [LARGE SCALE GENOMIC DNA]</scope>
    <source>
        <strain evidence="2 3">DSM 18966</strain>
    </source>
</reference>
<dbReference type="Pfam" id="PF18726">
    <property type="entry name" value="HEPN_SAV_6107"/>
    <property type="match status" value="1"/>
</dbReference>
<protein>
    <recommendedName>
        <fullName evidence="1">SAV-6107-like HEPN domain-containing protein</fullName>
    </recommendedName>
</protein>
<keyword evidence="3" id="KW-1185">Reference proteome</keyword>
<organism evidence="2 3">
    <name type="scientific">Sanguibacter antarcticus</name>
    <dbReference type="NCBI Taxonomy" id="372484"/>
    <lineage>
        <taxon>Bacteria</taxon>
        <taxon>Bacillati</taxon>
        <taxon>Actinomycetota</taxon>
        <taxon>Actinomycetes</taxon>
        <taxon>Micrococcales</taxon>
        <taxon>Sanguibacteraceae</taxon>
        <taxon>Sanguibacter</taxon>
    </lineage>
</organism>
<name>A0A2A9E542_9MICO</name>
<dbReference type="EMBL" id="PDJG01000001">
    <property type="protein sequence ID" value="PFG33475.1"/>
    <property type="molecule type" value="Genomic_DNA"/>
</dbReference>